<dbReference type="InterPro" id="IPR014710">
    <property type="entry name" value="RmlC-like_jellyroll"/>
</dbReference>
<dbReference type="SUPFAM" id="SSF46785">
    <property type="entry name" value="Winged helix' DNA-binding domain"/>
    <property type="match status" value="1"/>
</dbReference>
<reference evidence="6" key="2">
    <citation type="submission" date="2021-08" db="EMBL/GenBank/DDBJ databases">
        <authorList>
            <person name="Tani A."/>
            <person name="Ola A."/>
            <person name="Ogura Y."/>
            <person name="Katsura K."/>
            <person name="Hayashi T."/>
        </authorList>
    </citation>
    <scope>NUCLEOTIDE SEQUENCE</scope>
    <source>
        <strain evidence="6">KCTC 52305</strain>
    </source>
</reference>
<dbReference type="EMBL" id="BPQH01000019">
    <property type="protein sequence ID" value="GJD52499.1"/>
    <property type="molecule type" value="Genomic_DNA"/>
</dbReference>
<dbReference type="PANTHER" id="PTHR24567:SF74">
    <property type="entry name" value="HTH-TYPE TRANSCRIPTIONAL REGULATOR ARCR"/>
    <property type="match status" value="1"/>
</dbReference>
<feature type="region of interest" description="Disordered" evidence="4">
    <location>
        <begin position="1"/>
        <end position="21"/>
    </location>
</feature>
<gene>
    <name evidence="6" type="ORF">OPKNFCMD_5265</name>
</gene>
<keyword evidence="1" id="KW-0805">Transcription regulation</keyword>
<dbReference type="PANTHER" id="PTHR24567">
    <property type="entry name" value="CRP FAMILY TRANSCRIPTIONAL REGULATORY PROTEIN"/>
    <property type="match status" value="1"/>
</dbReference>
<evidence type="ECO:0000259" key="5">
    <source>
        <dbReference type="PROSITE" id="PS51063"/>
    </source>
</evidence>
<evidence type="ECO:0000256" key="3">
    <source>
        <dbReference type="ARBA" id="ARBA00023163"/>
    </source>
</evidence>
<dbReference type="Proteomes" id="UP001055167">
    <property type="component" value="Unassembled WGS sequence"/>
</dbReference>
<dbReference type="Pfam" id="PF13545">
    <property type="entry name" value="HTH_Crp_2"/>
    <property type="match status" value="1"/>
</dbReference>
<dbReference type="CDD" id="cd00038">
    <property type="entry name" value="CAP_ED"/>
    <property type="match status" value="1"/>
</dbReference>
<protein>
    <recommendedName>
        <fullName evidence="5">HTH crp-type domain-containing protein</fullName>
    </recommendedName>
</protein>
<dbReference type="InterPro" id="IPR012318">
    <property type="entry name" value="HTH_CRP"/>
</dbReference>
<evidence type="ECO:0000313" key="6">
    <source>
        <dbReference type="EMBL" id="GJD52499.1"/>
    </source>
</evidence>
<reference evidence="6" key="1">
    <citation type="journal article" date="2021" name="Front. Microbiol.">
        <title>Comprehensive Comparative Genomics and Phenotyping of Methylobacterium Species.</title>
        <authorList>
            <person name="Alessa O."/>
            <person name="Ogura Y."/>
            <person name="Fujitani Y."/>
            <person name="Takami H."/>
            <person name="Hayashi T."/>
            <person name="Sahin N."/>
            <person name="Tani A."/>
        </authorList>
    </citation>
    <scope>NUCLEOTIDE SEQUENCE</scope>
    <source>
        <strain evidence="6">KCTC 52305</strain>
    </source>
</reference>
<dbReference type="Gene3D" id="2.60.120.10">
    <property type="entry name" value="Jelly Rolls"/>
    <property type="match status" value="1"/>
</dbReference>
<comment type="caution">
    <text evidence="6">The sequence shown here is derived from an EMBL/GenBank/DDBJ whole genome shotgun (WGS) entry which is preliminary data.</text>
</comment>
<accession>A0ABQ4R5I1</accession>
<keyword evidence="3" id="KW-0804">Transcription</keyword>
<feature type="domain" description="HTH crp-type" evidence="5">
    <location>
        <begin position="168"/>
        <end position="234"/>
    </location>
</feature>
<name>A0ABQ4R5I1_9HYPH</name>
<organism evidence="6 7">
    <name type="scientific">Methylobacterium crusticola</name>
    <dbReference type="NCBI Taxonomy" id="1697972"/>
    <lineage>
        <taxon>Bacteria</taxon>
        <taxon>Pseudomonadati</taxon>
        <taxon>Pseudomonadota</taxon>
        <taxon>Alphaproteobacteria</taxon>
        <taxon>Hyphomicrobiales</taxon>
        <taxon>Methylobacteriaceae</taxon>
        <taxon>Methylobacterium</taxon>
    </lineage>
</organism>
<evidence type="ECO:0000313" key="7">
    <source>
        <dbReference type="Proteomes" id="UP001055167"/>
    </source>
</evidence>
<evidence type="ECO:0000256" key="2">
    <source>
        <dbReference type="ARBA" id="ARBA00023125"/>
    </source>
</evidence>
<dbReference type="InterPro" id="IPR036390">
    <property type="entry name" value="WH_DNA-bd_sf"/>
</dbReference>
<evidence type="ECO:0000256" key="4">
    <source>
        <dbReference type="SAM" id="MobiDB-lite"/>
    </source>
</evidence>
<keyword evidence="2" id="KW-0238">DNA-binding</keyword>
<dbReference type="PROSITE" id="PS51063">
    <property type="entry name" value="HTH_CRP_2"/>
    <property type="match status" value="1"/>
</dbReference>
<dbReference type="InterPro" id="IPR050397">
    <property type="entry name" value="Env_Response_Regulators"/>
</dbReference>
<keyword evidence="7" id="KW-1185">Reference proteome</keyword>
<sequence>MQTHRAQAVRVPGSRPNKDGIVPTSMQSSCHNRLLAALSPPDFALLQPDLTTVPLRLGAVLIKAHAPIPRVYFVEDGILSGIALAADGGQIELALIGREGMIGTPVLLGTDRTPHEGRVQANGYAWCMHADALRAALRSSPTLHALLLRYVQALTIQIGCTALANSLYRLPQRLARWLLMCHDRTEGDELPTTHQFLSLMLGVNRPGLTAAVSVFERSGMIRRQRGIITIRDRAALLAAAGASYGAPEAEYARLIAGPAESQA</sequence>
<evidence type="ECO:0000256" key="1">
    <source>
        <dbReference type="ARBA" id="ARBA00023015"/>
    </source>
</evidence>
<dbReference type="Gene3D" id="1.10.10.10">
    <property type="entry name" value="Winged helix-like DNA-binding domain superfamily/Winged helix DNA-binding domain"/>
    <property type="match status" value="1"/>
</dbReference>
<dbReference type="InterPro" id="IPR036388">
    <property type="entry name" value="WH-like_DNA-bd_sf"/>
</dbReference>
<dbReference type="SUPFAM" id="SSF51206">
    <property type="entry name" value="cAMP-binding domain-like"/>
    <property type="match status" value="1"/>
</dbReference>
<dbReference type="InterPro" id="IPR000595">
    <property type="entry name" value="cNMP-bd_dom"/>
</dbReference>
<dbReference type="InterPro" id="IPR018490">
    <property type="entry name" value="cNMP-bd_dom_sf"/>
</dbReference>
<dbReference type="Pfam" id="PF00027">
    <property type="entry name" value="cNMP_binding"/>
    <property type="match status" value="1"/>
</dbReference>
<proteinExistence type="predicted"/>